<dbReference type="InterPro" id="IPR039298">
    <property type="entry name" value="ACOT13"/>
</dbReference>
<dbReference type="STRING" id="210143.A0A1R3J6G4"/>
<comment type="caution">
    <text evidence="20">The sequence shown here is derived from an EMBL/GenBank/DDBJ whole genome shotgun (WGS) entry which is preliminary data.</text>
</comment>
<dbReference type="PANTHER" id="PTHR21660">
    <property type="entry name" value="THIOESTERASE SUPERFAMILY MEMBER-RELATED"/>
    <property type="match status" value="1"/>
</dbReference>
<keyword evidence="9" id="KW-0443">Lipid metabolism</keyword>
<evidence type="ECO:0000256" key="11">
    <source>
        <dbReference type="ARBA" id="ARBA00023212"/>
    </source>
</evidence>
<comment type="subcellular location">
    <subcellularLocation>
        <location evidence="3">Cytoplasm</location>
        <location evidence="3">Cytoskeleton</location>
        <location evidence="3">Spindle</location>
    </subcellularLocation>
    <subcellularLocation>
        <location evidence="4">Cytoplasm</location>
        <location evidence="4">Cytosol</location>
    </subcellularLocation>
    <subcellularLocation>
        <location evidence="2">Mitochondrion</location>
    </subcellularLocation>
    <subcellularLocation>
        <location evidence="1">Nucleus</location>
    </subcellularLocation>
</comment>
<evidence type="ECO:0000256" key="9">
    <source>
        <dbReference type="ARBA" id="ARBA00023098"/>
    </source>
</evidence>
<evidence type="ECO:0000256" key="8">
    <source>
        <dbReference type="ARBA" id="ARBA00022990"/>
    </source>
</evidence>
<evidence type="ECO:0000259" key="19">
    <source>
        <dbReference type="Pfam" id="PF03061"/>
    </source>
</evidence>
<sequence length="302" mass="32742">MDVEAVKRYLENSANNDGDEYEQPLKFFERLIMHGVRVDLIETGRIVCSFKVPPRLLNGSNYLHSGAIATLVDMVTSAAVLTVGARFVGTSVEIDVSFMDAAYADEEIEMEARALHVGKTFAVISIEFRKKSTGKIIAQGRHTKYLVLPTAAAAAAAAATATATPMPQPSMGMPARFFENFIMQGLHIELIEKGRVLCSMKVPRRLLNAGNFLHGGATASLVDIVGSAVIYTYGVTSSGVSVEINVSYLDSAYVDEEIEIDAKALRVGKTVAVVSVELRKKKTGKIIAQGRHTKYLPVLSKM</sequence>
<dbReference type="GO" id="GO:0005829">
    <property type="term" value="C:cytosol"/>
    <property type="evidence" value="ECO:0007669"/>
    <property type="project" value="UniProtKB-SubCell"/>
</dbReference>
<keyword evidence="7" id="KW-0378">Hydrolase</keyword>
<evidence type="ECO:0000256" key="4">
    <source>
        <dbReference type="ARBA" id="ARBA00004514"/>
    </source>
</evidence>
<reference evidence="20 21" key="1">
    <citation type="submission" date="2013-09" db="EMBL/GenBank/DDBJ databases">
        <title>Corchorus capsularis genome sequencing.</title>
        <authorList>
            <person name="Alam M."/>
            <person name="Haque M.S."/>
            <person name="Islam M.S."/>
            <person name="Emdad E.M."/>
            <person name="Islam M.M."/>
            <person name="Ahmed B."/>
            <person name="Halim A."/>
            <person name="Hossen Q.M.M."/>
            <person name="Hossain M.Z."/>
            <person name="Ahmed R."/>
            <person name="Khan M.M."/>
            <person name="Islam R."/>
            <person name="Rashid M.M."/>
            <person name="Khan S.A."/>
            <person name="Rahman M.S."/>
            <person name="Alam M."/>
        </authorList>
    </citation>
    <scope>NUCLEOTIDE SEQUENCE [LARGE SCALE GENOMIC DNA]</scope>
    <source>
        <strain evidence="21">cv. CVL-1</strain>
        <tissue evidence="20">Whole seedling</tissue>
    </source>
</reference>
<evidence type="ECO:0000313" key="21">
    <source>
        <dbReference type="Proteomes" id="UP000188268"/>
    </source>
</evidence>
<proteinExistence type="inferred from homology"/>
<keyword evidence="8" id="KW-0007">Acetylation</keyword>
<dbReference type="Proteomes" id="UP000188268">
    <property type="component" value="Unassembled WGS sequence"/>
</dbReference>
<keyword evidence="10" id="KW-0496">Mitochondrion</keyword>
<feature type="domain" description="Thioesterase" evidence="19">
    <location>
        <begin position="61"/>
        <end position="135"/>
    </location>
</feature>
<dbReference type="GO" id="GO:0047617">
    <property type="term" value="F:fatty acyl-CoA hydrolase activity"/>
    <property type="evidence" value="ECO:0007669"/>
    <property type="project" value="InterPro"/>
</dbReference>
<dbReference type="GO" id="GO:0005819">
    <property type="term" value="C:spindle"/>
    <property type="evidence" value="ECO:0007669"/>
    <property type="project" value="UniProtKB-SubCell"/>
</dbReference>
<comment type="similarity">
    <text evidence="5">Belongs to the thioesterase PaaI family.</text>
</comment>
<gene>
    <name evidence="20" type="ORF">CCACVL1_07376</name>
</gene>
<evidence type="ECO:0000256" key="3">
    <source>
        <dbReference type="ARBA" id="ARBA00004186"/>
    </source>
</evidence>
<evidence type="ECO:0000256" key="5">
    <source>
        <dbReference type="ARBA" id="ARBA00008324"/>
    </source>
</evidence>
<evidence type="ECO:0000313" key="20">
    <source>
        <dbReference type="EMBL" id="OMO90390.1"/>
    </source>
</evidence>
<dbReference type="SUPFAM" id="SSF54637">
    <property type="entry name" value="Thioesterase/thiol ester dehydrase-isomerase"/>
    <property type="match status" value="2"/>
</dbReference>
<dbReference type="OrthoDB" id="46529at2759"/>
<dbReference type="FunFam" id="3.10.129.10:FF:000059">
    <property type="entry name" value="Acyl-coenzyme A thioesterase 13"/>
    <property type="match status" value="1"/>
</dbReference>
<dbReference type="Pfam" id="PF03061">
    <property type="entry name" value="4HBT"/>
    <property type="match status" value="2"/>
</dbReference>
<protein>
    <recommendedName>
        <fullName evidence="16">Acyl-coenzyme A thioesterase 13</fullName>
    </recommendedName>
    <alternativeName>
        <fullName evidence="17">Hotdog-fold thioesterase superfamily member 2</fullName>
    </alternativeName>
    <alternativeName>
        <fullName evidence="18">Thioesterase superfamily member 2</fullName>
    </alternativeName>
</protein>
<keyword evidence="11" id="KW-0206">Cytoskeleton</keyword>
<dbReference type="Gene3D" id="3.10.129.10">
    <property type="entry name" value="Hotdog Thioesterase"/>
    <property type="match status" value="2"/>
</dbReference>
<feature type="domain" description="Thioesterase" evidence="19">
    <location>
        <begin position="211"/>
        <end position="285"/>
    </location>
</feature>
<evidence type="ECO:0000256" key="6">
    <source>
        <dbReference type="ARBA" id="ARBA00022490"/>
    </source>
</evidence>
<evidence type="ECO:0000256" key="7">
    <source>
        <dbReference type="ARBA" id="ARBA00022801"/>
    </source>
</evidence>
<dbReference type="GO" id="GO:0005739">
    <property type="term" value="C:mitochondrion"/>
    <property type="evidence" value="ECO:0007669"/>
    <property type="project" value="UniProtKB-SubCell"/>
</dbReference>
<comment type="subunit">
    <text evidence="15">Homotetramer. Interacts with PCTP.</text>
</comment>
<name>A0A1R3J6G4_COCAP</name>
<dbReference type="EMBL" id="AWWV01008459">
    <property type="protein sequence ID" value="OMO90390.1"/>
    <property type="molecule type" value="Genomic_DNA"/>
</dbReference>
<evidence type="ECO:0000256" key="18">
    <source>
        <dbReference type="ARBA" id="ARBA00083956"/>
    </source>
</evidence>
<dbReference type="GO" id="GO:0005634">
    <property type="term" value="C:nucleus"/>
    <property type="evidence" value="ECO:0007669"/>
    <property type="project" value="UniProtKB-SubCell"/>
</dbReference>
<comment type="function">
    <text evidence="14">Catalyzes the hydrolysis of acyl-CoAs into free fatty acids and coenzyme A (CoASH), regulating their respective intracellular levels. Has acyl-CoA thioesterase activity towards medium (C12) and long-chain (C18) fatty acyl-CoA substrates. Can also hydrolyze 3-hydroxyphenylacetyl-CoA and 3,4-dihydroxyphenylacetyl-CoA (in vitro). May play a role in controlling adaptive thermogenesis.</text>
</comment>
<evidence type="ECO:0000256" key="17">
    <source>
        <dbReference type="ARBA" id="ARBA00081533"/>
    </source>
</evidence>
<dbReference type="InterPro" id="IPR006683">
    <property type="entry name" value="Thioestr_dom"/>
</dbReference>
<dbReference type="InterPro" id="IPR029069">
    <property type="entry name" value="HotDog_dom_sf"/>
</dbReference>
<dbReference type="GO" id="GO:0006629">
    <property type="term" value="P:lipid metabolic process"/>
    <property type="evidence" value="ECO:0007669"/>
    <property type="project" value="UniProtKB-KW"/>
</dbReference>
<evidence type="ECO:0000256" key="12">
    <source>
        <dbReference type="ARBA" id="ARBA00023242"/>
    </source>
</evidence>
<dbReference type="PANTHER" id="PTHR21660:SF47">
    <property type="entry name" value="F19P19.27 PROTEIN"/>
    <property type="match status" value="1"/>
</dbReference>
<dbReference type="NCBIfam" id="TIGR00369">
    <property type="entry name" value="unchar_dom_1"/>
    <property type="match status" value="2"/>
</dbReference>
<dbReference type="AlphaFoldDB" id="A0A1R3J6G4"/>
<dbReference type="OMA" id="VEENGHW"/>
<keyword evidence="12" id="KW-0539">Nucleus</keyword>
<dbReference type="InterPro" id="IPR003736">
    <property type="entry name" value="PAAI_dom"/>
</dbReference>
<dbReference type="FunFam" id="3.10.129.10:FF:000021">
    <property type="entry name" value="Acyl-coenzyme A thioesterase 13"/>
    <property type="match status" value="1"/>
</dbReference>
<keyword evidence="21" id="KW-1185">Reference proteome</keyword>
<accession>A0A1R3J6G4</accession>
<evidence type="ECO:0000256" key="14">
    <source>
        <dbReference type="ARBA" id="ARBA00058205"/>
    </source>
</evidence>
<dbReference type="Gramene" id="OMO90390">
    <property type="protein sequence ID" value="OMO90390"/>
    <property type="gene ID" value="CCACVL1_07376"/>
</dbReference>
<evidence type="ECO:0000256" key="16">
    <source>
        <dbReference type="ARBA" id="ARBA00067273"/>
    </source>
</evidence>
<evidence type="ECO:0000256" key="2">
    <source>
        <dbReference type="ARBA" id="ARBA00004173"/>
    </source>
</evidence>
<dbReference type="CDD" id="cd03443">
    <property type="entry name" value="PaaI_thioesterase"/>
    <property type="match status" value="2"/>
</dbReference>
<keyword evidence="6" id="KW-0963">Cytoplasm</keyword>
<comment type="catalytic activity">
    <reaction evidence="13">
        <text>a fatty acyl-CoA + H2O = a fatty acid + CoA + H(+)</text>
        <dbReference type="Rhea" id="RHEA:16781"/>
        <dbReference type="ChEBI" id="CHEBI:15377"/>
        <dbReference type="ChEBI" id="CHEBI:15378"/>
        <dbReference type="ChEBI" id="CHEBI:28868"/>
        <dbReference type="ChEBI" id="CHEBI:57287"/>
        <dbReference type="ChEBI" id="CHEBI:77636"/>
    </reaction>
    <physiologicalReaction direction="left-to-right" evidence="13">
        <dbReference type="Rhea" id="RHEA:16782"/>
    </physiologicalReaction>
</comment>
<evidence type="ECO:0000256" key="10">
    <source>
        <dbReference type="ARBA" id="ARBA00023128"/>
    </source>
</evidence>
<organism evidence="20 21">
    <name type="scientific">Corchorus capsularis</name>
    <name type="common">Jute</name>
    <dbReference type="NCBI Taxonomy" id="210143"/>
    <lineage>
        <taxon>Eukaryota</taxon>
        <taxon>Viridiplantae</taxon>
        <taxon>Streptophyta</taxon>
        <taxon>Embryophyta</taxon>
        <taxon>Tracheophyta</taxon>
        <taxon>Spermatophyta</taxon>
        <taxon>Magnoliopsida</taxon>
        <taxon>eudicotyledons</taxon>
        <taxon>Gunneridae</taxon>
        <taxon>Pentapetalae</taxon>
        <taxon>rosids</taxon>
        <taxon>malvids</taxon>
        <taxon>Malvales</taxon>
        <taxon>Malvaceae</taxon>
        <taxon>Grewioideae</taxon>
        <taxon>Apeibeae</taxon>
        <taxon>Corchorus</taxon>
    </lineage>
</organism>
<evidence type="ECO:0000256" key="13">
    <source>
        <dbReference type="ARBA" id="ARBA00052976"/>
    </source>
</evidence>
<evidence type="ECO:0000256" key="1">
    <source>
        <dbReference type="ARBA" id="ARBA00004123"/>
    </source>
</evidence>
<evidence type="ECO:0000256" key="15">
    <source>
        <dbReference type="ARBA" id="ARBA00064709"/>
    </source>
</evidence>